<protein>
    <submittedName>
        <fullName evidence="6">Winged helix family transcriptional regulator</fullName>
    </submittedName>
</protein>
<dbReference type="InterPro" id="IPR016032">
    <property type="entry name" value="Sig_transdc_resp-reg_C-effctor"/>
</dbReference>
<dbReference type="SUPFAM" id="SSF46894">
    <property type="entry name" value="C-terminal effector domain of the bipartite response regulators"/>
    <property type="match status" value="1"/>
</dbReference>
<dbReference type="RefSeq" id="WP_134834680.1">
    <property type="nucleotide sequence ID" value="NZ_SATR01000006.1"/>
</dbReference>
<dbReference type="SMART" id="SM00862">
    <property type="entry name" value="Trans_reg_C"/>
    <property type="match status" value="1"/>
</dbReference>
<evidence type="ECO:0000259" key="5">
    <source>
        <dbReference type="PROSITE" id="PS51755"/>
    </source>
</evidence>
<dbReference type="OrthoDB" id="5901560at2"/>
<feature type="transmembrane region" description="Helical" evidence="4">
    <location>
        <begin position="149"/>
        <end position="176"/>
    </location>
</feature>
<dbReference type="GO" id="GO:0006355">
    <property type="term" value="P:regulation of DNA-templated transcription"/>
    <property type="evidence" value="ECO:0007669"/>
    <property type="project" value="InterPro"/>
</dbReference>
<evidence type="ECO:0000256" key="2">
    <source>
        <dbReference type="PROSITE-ProRule" id="PRU01091"/>
    </source>
</evidence>
<gene>
    <name evidence="6" type="ORF">ELS82_06085</name>
</gene>
<accession>A0A4Y8WHU0</accession>
<keyword evidence="4" id="KW-0472">Membrane</keyword>
<reference evidence="6 7" key="1">
    <citation type="submission" date="2019-01" db="EMBL/GenBank/DDBJ databases">
        <title>Vibrio BEI176 sp. nov, a marine bacterium isolated from China: eastern marignal seas.</title>
        <authorList>
            <person name="Li B."/>
        </authorList>
    </citation>
    <scope>NUCLEOTIDE SEQUENCE [LARGE SCALE GENOMIC DNA]</scope>
    <source>
        <strain evidence="6 7">BEI176</strain>
    </source>
</reference>
<evidence type="ECO:0000313" key="7">
    <source>
        <dbReference type="Proteomes" id="UP000297753"/>
    </source>
</evidence>
<organism evidence="6 7">
    <name type="scientific">Vibrio ouci</name>
    <dbReference type="NCBI Taxonomy" id="2499078"/>
    <lineage>
        <taxon>Bacteria</taxon>
        <taxon>Pseudomonadati</taxon>
        <taxon>Pseudomonadota</taxon>
        <taxon>Gammaproteobacteria</taxon>
        <taxon>Vibrionales</taxon>
        <taxon>Vibrionaceae</taxon>
        <taxon>Vibrio</taxon>
    </lineage>
</organism>
<proteinExistence type="predicted"/>
<evidence type="ECO:0000313" key="6">
    <source>
        <dbReference type="EMBL" id="TFH92477.1"/>
    </source>
</evidence>
<dbReference type="GO" id="GO:0003677">
    <property type="term" value="F:DNA binding"/>
    <property type="evidence" value="ECO:0007669"/>
    <property type="project" value="UniProtKB-UniRule"/>
</dbReference>
<keyword evidence="4" id="KW-0812">Transmembrane</keyword>
<keyword evidence="4" id="KW-1133">Transmembrane helix</keyword>
<dbReference type="PROSITE" id="PS51755">
    <property type="entry name" value="OMPR_PHOB"/>
    <property type="match status" value="1"/>
</dbReference>
<comment type="caution">
    <text evidence="6">The sequence shown here is derived from an EMBL/GenBank/DDBJ whole genome shotgun (WGS) entry which is preliminary data.</text>
</comment>
<feature type="region of interest" description="Disordered" evidence="3">
    <location>
        <begin position="1"/>
        <end position="23"/>
    </location>
</feature>
<evidence type="ECO:0000256" key="4">
    <source>
        <dbReference type="SAM" id="Phobius"/>
    </source>
</evidence>
<dbReference type="CDD" id="cd00383">
    <property type="entry name" value="trans_reg_C"/>
    <property type="match status" value="1"/>
</dbReference>
<evidence type="ECO:0000256" key="3">
    <source>
        <dbReference type="SAM" id="MobiDB-lite"/>
    </source>
</evidence>
<dbReference type="Gene3D" id="1.10.10.10">
    <property type="entry name" value="Winged helix-like DNA-binding domain superfamily/Winged helix DNA-binding domain"/>
    <property type="match status" value="1"/>
</dbReference>
<keyword evidence="7" id="KW-1185">Reference proteome</keyword>
<dbReference type="GO" id="GO:0000160">
    <property type="term" value="P:phosphorelay signal transduction system"/>
    <property type="evidence" value="ECO:0007669"/>
    <property type="project" value="InterPro"/>
</dbReference>
<dbReference type="InterPro" id="IPR036388">
    <property type="entry name" value="WH-like_DNA-bd_sf"/>
</dbReference>
<evidence type="ECO:0000256" key="1">
    <source>
        <dbReference type="ARBA" id="ARBA00023125"/>
    </source>
</evidence>
<dbReference type="Pfam" id="PF00486">
    <property type="entry name" value="Trans_reg_C"/>
    <property type="match status" value="1"/>
</dbReference>
<dbReference type="EMBL" id="SATR01000006">
    <property type="protein sequence ID" value="TFH92477.1"/>
    <property type="molecule type" value="Genomic_DNA"/>
</dbReference>
<dbReference type="InterPro" id="IPR001867">
    <property type="entry name" value="OmpR/PhoB-type_DNA-bd"/>
</dbReference>
<dbReference type="AlphaFoldDB" id="A0A4Y8WHU0"/>
<feature type="domain" description="OmpR/PhoB-type" evidence="5">
    <location>
        <begin position="24"/>
        <end position="123"/>
    </location>
</feature>
<keyword evidence="1 2" id="KW-0238">DNA-binding</keyword>
<sequence length="226" mass="25018">MEISKKTPKINDDGTSKSHVKTSKSHVKIGNCVLVKDDSTSEVRLPSGKSMPLTHPESAILLCLYQSVGNVVTKHDLLVAGWGRPDIIGPNSLPVAMTNIRKVLNLAEIEIINIPRVGYKLEVPVKENKSPTTAEHRSKPFMIGNIHEVISFTLSITVIIFISVILIFTSIAWVGVECKNVDDASFCYNERNQLEVLSSIDSVVPGDGRKLYFNKSGEWVEVKQYD</sequence>
<dbReference type="Proteomes" id="UP000297753">
    <property type="component" value="Unassembled WGS sequence"/>
</dbReference>
<name>A0A4Y8WHU0_9VIBR</name>
<feature type="DNA-binding region" description="OmpR/PhoB-type" evidence="2">
    <location>
        <begin position="24"/>
        <end position="123"/>
    </location>
</feature>